<sequence length="311" mass="35339">MPTKPHSTTRKSNRAMNSSAKQKEAHHRQDAALNAANNRRRQKKRQQDTQAQQEEENQLVHCSGDSAKIKDLKDKNSELMEQRNAFERELQALKEKVPQVDTEPRHGDPEDYDRPRNLSNTSVRKIRQLLGLGDIGDKLQDARWQEIRGCIRDRLLASHIDPNKGLKKTDTKRISRFYAAVEEYEPALKKFELSWPIEYVAKEFASNHRGHKSRKKRRLEHSSESDLAPQEISRQSKSSTHTTRQRPVGISEQSSDEEDSLSVDDDQSSSGGESEKELRGQELSDTDDVSGSDESSSDSSAEEPPAIGTKR</sequence>
<protein>
    <submittedName>
        <fullName evidence="2">Uncharacterized protein</fullName>
    </submittedName>
</protein>
<proteinExistence type="predicted"/>
<feature type="compositionally biased region" description="Basic and acidic residues" evidence="1">
    <location>
        <begin position="21"/>
        <end position="30"/>
    </location>
</feature>
<comment type="caution">
    <text evidence="2">The sequence shown here is derived from an EMBL/GenBank/DDBJ whole genome shotgun (WGS) entry which is preliminary data.</text>
</comment>
<evidence type="ECO:0000313" key="3">
    <source>
        <dbReference type="Proteomes" id="UP001437256"/>
    </source>
</evidence>
<feature type="compositionally biased region" description="Polar residues" evidence="1">
    <location>
        <begin position="232"/>
        <end position="242"/>
    </location>
</feature>
<dbReference type="Proteomes" id="UP001437256">
    <property type="component" value="Unassembled WGS sequence"/>
</dbReference>
<accession>A0ABR2Z775</accession>
<feature type="compositionally biased region" description="Basic residues" evidence="1">
    <location>
        <begin position="208"/>
        <end position="219"/>
    </location>
</feature>
<feature type="non-terminal residue" evidence="2">
    <location>
        <position position="311"/>
    </location>
</feature>
<feature type="compositionally biased region" description="Basic and acidic residues" evidence="1">
    <location>
        <begin position="67"/>
        <end position="116"/>
    </location>
</feature>
<evidence type="ECO:0000256" key="1">
    <source>
        <dbReference type="SAM" id="MobiDB-lite"/>
    </source>
</evidence>
<dbReference type="EMBL" id="JBBXMP010000649">
    <property type="protein sequence ID" value="KAL0057175.1"/>
    <property type="molecule type" value="Genomic_DNA"/>
</dbReference>
<reference evidence="2 3" key="1">
    <citation type="submission" date="2024-05" db="EMBL/GenBank/DDBJ databases">
        <title>A draft genome resource for the thread blight pathogen Marasmius tenuissimus strain MS-2.</title>
        <authorList>
            <person name="Yulfo-Soto G.E."/>
            <person name="Baruah I.K."/>
            <person name="Amoako-Attah I."/>
            <person name="Bukari Y."/>
            <person name="Meinhardt L.W."/>
            <person name="Bailey B.A."/>
            <person name="Cohen S.P."/>
        </authorList>
    </citation>
    <scope>NUCLEOTIDE SEQUENCE [LARGE SCALE GENOMIC DNA]</scope>
    <source>
        <strain evidence="2 3">MS-2</strain>
    </source>
</reference>
<feature type="region of interest" description="Disordered" evidence="1">
    <location>
        <begin position="206"/>
        <end position="311"/>
    </location>
</feature>
<name>A0ABR2Z775_9AGAR</name>
<gene>
    <name evidence="2" type="ORF">AAF712_016192</name>
</gene>
<keyword evidence="3" id="KW-1185">Reference proteome</keyword>
<feature type="region of interest" description="Disordered" evidence="1">
    <location>
        <begin position="1"/>
        <end position="120"/>
    </location>
</feature>
<evidence type="ECO:0000313" key="2">
    <source>
        <dbReference type="EMBL" id="KAL0057175.1"/>
    </source>
</evidence>
<feature type="compositionally biased region" description="Basic and acidic residues" evidence="1">
    <location>
        <begin position="273"/>
        <end position="282"/>
    </location>
</feature>
<organism evidence="2 3">
    <name type="scientific">Marasmius tenuissimus</name>
    <dbReference type="NCBI Taxonomy" id="585030"/>
    <lineage>
        <taxon>Eukaryota</taxon>
        <taxon>Fungi</taxon>
        <taxon>Dikarya</taxon>
        <taxon>Basidiomycota</taxon>
        <taxon>Agaricomycotina</taxon>
        <taxon>Agaricomycetes</taxon>
        <taxon>Agaricomycetidae</taxon>
        <taxon>Agaricales</taxon>
        <taxon>Marasmiineae</taxon>
        <taxon>Marasmiaceae</taxon>
        <taxon>Marasmius</taxon>
    </lineage>
</organism>
<feature type="compositionally biased region" description="Acidic residues" evidence="1">
    <location>
        <begin position="254"/>
        <end position="267"/>
    </location>
</feature>